<evidence type="ECO:0000256" key="3">
    <source>
        <dbReference type="ARBA" id="ARBA00022598"/>
    </source>
</evidence>
<proteinExistence type="predicted"/>
<organism evidence="7 8">
    <name type="scientific">Diaphorina citri</name>
    <name type="common">Asian citrus psyllid</name>
    <dbReference type="NCBI Taxonomy" id="121845"/>
    <lineage>
        <taxon>Eukaryota</taxon>
        <taxon>Metazoa</taxon>
        <taxon>Ecdysozoa</taxon>
        <taxon>Arthropoda</taxon>
        <taxon>Hexapoda</taxon>
        <taxon>Insecta</taxon>
        <taxon>Pterygota</taxon>
        <taxon>Neoptera</taxon>
        <taxon>Paraneoptera</taxon>
        <taxon>Hemiptera</taxon>
        <taxon>Sternorrhyncha</taxon>
        <taxon>Psylloidea</taxon>
        <taxon>Psyllidae</taxon>
        <taxon>Diaphorininae</taxon>
        <taxon>Diaphorina</taxon>
    </lineage>
</organism>
<dbReference type="AlphaFoldDB" id="A0A1S3DHX2"/>
<dbReference type="GO" id="GO:0070736">
    <property type="term" value="F:protein-glycine ligase activity, initiating"/>
    <property type="evidence" value="ECO:0007669"/>
    <property type="project" value="TreeGrafter"/>
</dbReference>
<dbReference type="Pfam" id="PF03133">
    <property type="entry name" value="TTL"/>
    <property type="match status" value="1"/>
</dbReference>
<evidence type="ECO:0000256" key="6">
    <source>
        <dbReference type="SAM" id="MobiDB-lite"/>
    </source>
</evidence>
<dbReference type="PaxDb" id="121845-A0A1S3DHX2"/>
<dbReference type="RefSeq" id="XP_008482303.1">
    <property type="nucleotide sequence ID" value="XM_008484081.3"/>
</dbReference>
<dbReference type="GO" id="GO:0005930">
    <property type="term" value="C:axoneme"/>
    <property type="evidence" value="ECO:0007669"/>
    <property type="project" value="TreeGrafter"/>
</dbReference>
<evidence type="ECO:0000256" key="1">
    <source>
        <dbReference type="ARBA" id="ARBA00004496"/>
    </source>
</evidence>
<dbReference type="GeneID" id="103519003"/>
<evidence type="ECO:0000313" key="9">
    <source>
        <dbReference type="RefSeq" id="XP_026686441.1"/>
    </source>
</evidence>
<gene>
    <name evidence="8 9" type="primary">LOC103519003</name>
</gene>
<dbReference type="PROSITE" id="PS51221">
    <property type="entry name" value="TTL"/>
    <property type="match status" value="1"/>
</dbReference>
<evidence type="ECO:0000256" key="5">
    <source>
        <dbReference type="ARBA" id="ARBA00022840"/>
    </source>
</evidence>
<dbReference type="STRING" id="121845.A0A1S3DHX2"/>
<keyword evidence="7" id="KW-1185">Reference proteome</keyword>
<dbReference type="InterPro" id="IPR051437">
    <property type="entry name" value="TTLL_monoglycylase"/>
</dbReference>
<dbReference type="Gene3D" id="3.30.470.20">
    <property type="entry name" value="ATP-grasp fold, B domain"/>
    <property type="match status" value="1"/>
</dbReference>
<evidence type="ECO:0000313" key="7">
    <source>
        <dbReference type="Proteomes" id="UP000079169"/>
    </source>
</evidence>
<accession>A0A1S3DHX2</accession>
<name>A0A1S3DHX2_DIACI</name>
<dbReference type="SUPFAM" id="SSF56059">
    <property type="entry name" value="Glutathione synthetase ATP-binding domain-like"/>
    <property type="match status" value="1"/>
</dbReference>
<reference evidence="8 9" key="1">
    <citation type="submission" date="2025-04" db="UniProtKB">
        <authorList>
            <consortium name="RefSeq"/>
        </authorList>
    </citation>
    <scope>IDENTIFICATION</scope>
</reference>
<keyword evidence="3" id="KW-0436">Ligase</keyword>
<keyword evidence="2" id="KW-0963">Cytoplasm</keyword>
<feature type="compositionally biased region" description="Basic and acidic residues" evidence="6">
    <location>
        <begin position="12"/>
        <end position="23"/>
    </location>
</feature>
<dbReference type="GO" id="GO:0003341">
    <property type="term" value="P:cilium movement"/>
    <property type="evidence" value="ECO:0007669"/>
    <property type="project" value="TreeGrafter"/>
</dbReference>
<dbReference type="GO" id="GO:0005524">
    <property type="term" value="F:ATP binding"/>
    <property type="evidence" value="ECO:0007669"/>
    <property type="project" value="UniProtKB-KW"/>
</dbReference>
<sequence length="649" mass="76686">MQLRPATPRGSKQRDGHEKDERSRKLEHYQDYNFLNYISEMTDYVRRKRRMLDIGYTMDMSRRNILNMKVKEAVEKNMIFAILGYYPAVRHKLVNMGWVEKIDSKRTYTDFTLRKEFMLTNLDSAPYIIKNEKPEQVTSQYYEQKYMSDALAERKPDLLFALRKNYITWSALEPDTVVSYFPKCNFCSKLGLNICLESTPVFKNDSDSLKYPRGFNMSNEISMRRFVQNFRETSCFSLMRYVKYCFEKHKPVYSLDGAIPWKTFDFAEAVCLRRIKALQLEFVEGNTLDRYQLEEPEDVTQAWTEFGQDVYNLSNQRATFKFIGEDEMQHVFARAKHVVESVEEYNKQEMYDGTHNVWVLKPVANCSGHGIRIYRQLEDIKRAIGTLKNLTCPRCVVQKYIEKPLLIHGVKFDLRVWYVITNIDKFKIWVYHEGYVRFCSKPYSNILLDEARHLTNVRIQKQYRNVRDPPQLPAELMWDFKQLRDYFTKNMNLPRKWDMIMKAMEESIVTIMRCAQSINYIDLRKNSFQLFGADFLIHENYQPCLIEVNNGPGLSPTTSIIAKKTTELLTDMVKVVTAERNPLSSFQNSVDTGKFHLIYCKELGLSQATDKERLTQAMKTTQVDLLEWKKAVRVWKLHKTATHKSRKTI</sequence>
<evidence type="ECO:0000256" key="2">
    <source>
        <dbReference type="ARBA" id="ARBA00022490"/>
    </source>
</evidence>
<dbReference type="PANTHER" id="PTHR45870">
    <property type="entry name" value="TUBULIN MONOGLYCYLASE TTLL3"/>
    <property type="match status" value="1"/>
</dbReference>
<dbReference type="GO" id="GO:0015630">
    <property type="term" value="C:microtubule cytoskeleton"/>
    <property type="evidence" value="ECO:0007669"/>
    <property type="project" value="TreeGrafter"/>
</dbReference>
<evidence type="ECO:0000313" key="8">
    <source>
        <dbReference type="RefSeq" id="XP_008482303.1"/>
    </source>
</evidence>
<keyword evidence="5" id="KW-0067">ATP-binding</keyword>
<dbReference type="RefSeq" id="XP_026686441.1">
    <property type="nucleotide sequence ID" value="XM_026830640.1"/>
</dbReference>
<feature type="region of interest" description="Disordered" evidence="6">
    <location>
        <begin position="1"/>
        <end position="23"/>
    </location>
</feature>
<protein>
    <submittedName>
        <fullName evidence="8">Tubulin glycylase 3A-like isoform X1</fullName>
    </submittedName>
    <submittedName>
        <fullName evidence="9">Tubulin glycylase 3A-like isoform X2</fullName>
    </submittedName>
</protein>
<dbReference type="KEGG" id="dci:103519003"/>
<comment type="subcellular location">
    <subcellularLocation>
        <location evidence="1">Cytoplasm</location>
    </subcellularLocation>
</comment>
<evidence type="ECO:0000256" key="4">
    <source>
        <dbReference type="ARBA" id="ARBA00022741"/>
    </source>
</evidence>
<dbReference type="PANTHER" id="PTHR45870:SF2">
    <property type="entry name" value="TUBULIN MONOGLYCYLASE TTLL3"/>
    <property type="match status" value="1"/>
</dbReference>
<keyword evidence="4" id="KW-0547">Nucleotide-binding</keyword>
<dbReference type="GO" id="GO:0060271">
    <property type="term" value="P:cilium assembly"/>
    <property type="evidence" value="ECO:0007669"/>
    <property type="project" value="TreeGrafter"/>
</dbReference>
<dbReference type="Proteomes" id="UP000079169">
    <property type="component" value="Unplaced"/>
</dbReference>
<dbReference type="InterPro" id="IPR004344">
    <property type="entry name" value="TTL/TTLL_fam"/>
</dbReference>